<dbReference type="EMBL" id="LR900058">
    <property type="protein sequence ID" value="CAD7244002.1"/>
    <property type="molecule type" value="Genomic_DNA"/>
</dbReference>
<dbReference type="AlphaFoldDB" id="A0A7R9A1B3"/>
<organism evidence="9">
    <name type="scientific">Darwinula stevensoni</name>
    <dbReference type="NCBI Taxonomy" id="69355"/>
    <lineage>
        <taxon>Eukaryota</taxon>
        <taxon>Metazoa</taxon>
        <taxon>Ecdysozoa</taxon>
        <taxon>Arthropoda</taxon>
        <taxon>Crustacea</taxon>
        <taxon>Oligostraca</taxon>
        <taxon>Ostracoda</taxon>
        <taxon>Podocopa</taxon>
        <taxon>Podocopida</taxon>
        <taxon>Darwinulocopina</taxon>
        <taxon>Darwinuloidea</taxon>
        <taxon>Darwinulidae</taxon>
        <taxon>Darwinula</taxon>
    </lineage>
</organism>
<proteinExistence type="predicted"/>
<dbReference type="GO" id="GO:0003677">
    <property type="term" value="F:DNA binding"/>
    <property type="evidence" value="ECO:0007669"/>
    <property type="project" value="UniProtKB-KW"/>
</dbReference>
<dbReference type="OrthoDB" id="10044343at2759"/>
<evidence type="ECO:0000256" key="2">
    <source>
        <dbReference type="ARBA" id="ARBA00023015"/>
    </source>
</evidence>
<evidence type="ECO:0000259" key="8">
    <source>
        <dbReference type="PROSITE" id="PS51486"/>
    </source>
</evidence>
<dbReference type="InterPro" id="IPR036431">
    <property type="entry name" value="ARID_dom_sf"/>
</dbReference>
<dbReference type="InterPro" id="IPR001606">
    <property type="entry name" value="ARID_dom"/>
</dbReference>
<dbReference type="Gene3D" id="1.10.150.60">
    <property type="entry name" value="ARID DNA-binding domain"/>
    <property type="match status" value="1"/>
</dbReference>
<dbReference type="PANTHER" id="PTHR15348:SF0">
    <property type="entry name" value="PROTEIN DEAD RINGER"/>
    <property type="match status" value="1"/>
</dbReference>
<accession>A0A7R9A1B3</accession>
<protein>
    <submittedName>
        <fullName evidence="9">Uncharacterized protein</fullName>
    </submittedName>
</protein>
<evidence type="ECO:0000256" key="1">
    <source>
        <dbReference type="ARBA" id="ARBA00004123"/>
    </source>
</evidence>
<evidence type="ECO:0000313" key="9">
    <source>
        <dbReference type="EMBL" id="CAD7244002.1"/>
    </source>
</evidence>
<dbReference type="GO" id="GO:0005634">
    <property type="term" value="C:nucleus"/>
    <property type="evidence" value="ECO:0007669"/>
    <property type="project" value="UniProtKB-SubCell"/>
</dbReference>
<evidence type="ECO:0000256" key="6">
    <source>
        <dbReference type="SAM" id="MobiDB-lite"/>
    </source>
</evidence>
<feature type="region of interest" description="Disordered" evidence="6">
    <location>
        <begin position="220"/>
        <end position="272"/>
    </location>
</feature>
<feature type="domain" description="REKLES" evidence="8">
    <location>
        <begin position="224"/>
        <end position="300"/>
    </location>
</feature>
<keyword evidence="4" id="KW-0804">Transcription</keyword>
<dbReference type="PANTHER" id="PTHR15348">
    <property type="entry name" value="AT-RICH INTERACTIVE DOMAIN-CONTAINING PROTEIN ARID DOMAIN- CONTAINING PROTEIN DEAD RINGER PROTEIN B-CELL REGULATOR OF IGH TRANSCRIPTION BRIGHT"/>
    <property type="match status" value="1"/>
</dbReference>
<feature type="compositionally biased region" description="Low complexity" evidence="6">
    <location>
        <begin position="163"/>
        <end position="174"/>
    </location>
</feature>
<evidence type="ECO:0000256" key="5">
    <source>
        <dbReference type="ARBA" id="ARBA00023242"/>
    </source>
</evidence>
<comment type="subcellular location">
    <subcellularLocation>
        <location evidence="1">Nucleus</location>
    </subcellularLocation>
</comment>
<dbReference type="SMART" id="SM01014">
    <property type="entry name" value="ARID"/>
    <property type="match status" value="1"/>
</dbReference>
<evidence type="ECO:0000313" key="10">
    <source>
        <dbReference type="Proteomes" id="UP000677054"/>
    </source>
</evidence>
<feature type="compositionally biased region" description="Polar residues" evidence="6">
    <location>
        <begin position="136"/>
        <end position="147"/>
    </location>
</feature>
<gene>
    <name evidence="9" type="ORF">DSTB1V02_LOCUS3907</name>
</gene>
<dbReference type="Proteomes" id="UP000677054">
    <property type="component" value="Unassembled WGS sequence"/>
</dbReference>
<dbReference type="SUPFAM" id="SSF46774">
    <property type="entry name" value="ARID-like"/>
    <property type="match status" value="1"/>
</dbReference>
<keyword evidence="3" id="KW-0238">DNA-binding</keyword>
<feature type="region of interest" description="Disordered" evidence="6">
    <location>
        <begin position="136"/>
        <end position="174"/>
    </location>
</feature>
<evidence type="ECO:0000256" key="4">
    <source>
        <dbReference type="ARBA" id="ARBA00023163"/>
    </source>
</evidence>
<keyword evidence="10" id="KW-1185">Reference proteome</keyword>
<dbReference type="InterPro" id="IPR023334">
    <property type="entry name" value="REKLES_domain"/>
</dbReference>
<dbReference type="InterPro" id="IPR045147">
    <property type="entry name" value="ARI3A/B/C"/>
</dbReference>
<keyword evidence="2" id="KW-0805">Transcription regulation</keyword>
<dbReference type="GO" id="GO:0006357">
    <property type="term" value="P:regulation of transcription by RNA polymerase II"/>
    <property type="evidence" value="ECO:0007669"/>
    <property type="project" value="InterPro"/>
</dbReference>
<dbReference type="PROSITE" id="PS51011">
    <property type="entry name" value="ARID"/>
    <property type="match status" value="1"/>
</dbReference>
<dbReference type="EMBL" id="CAJPEV010000541">
    <property type="protein sequence ID" value="CAG0886294.1"/>
    <property type="molecule type" value="Genomic_DNA"/>
</dbReference>
<dbReference type="Pfam" id="PF01388">
    <property type="entry name" value="ARID"/>
    <property type="match status" value="1"/>
</dbReference>
<dbReference type="CDD" id="cd16867">
    <property type="entry name" value="ARID_ARID3"/>
    <property type="match status" value="1"/>
</dbReference>
<dbReference type="SMART" id="SM00501">
    <property type="entry name" value="BRIGHT"/>
    <property type="match status" value="1"/>
</dbReference>
<evidence type="ECO:0000256" key="3">
    <source>
        <dbReference type="ARBA" id="ARBA00023125"/>
    </source>
</evidence>
<sequence>MGLYELNDDAKRKEFLDDLFSFMQKRGTPINRLPIMAKQVLDLYELFNLVIARGGLVEVINKKLWQEVIKGLNLPSSITSAAFTLRTQYMKYLYPFECYKERLSTPEELQAAIDGNRREGRRSSYTAFGEMTSHARSGSLSHQQMSPLSLVRPSMNGSSSSHPLAPGGLPPTTTSALLDMQARLNLWNKLVDQVGGGRGDIPPTFFPPPQHEALNLAATGGGGAVKREDGQNQNSPSPPSKKRHLDEKSHGDNLSPITGTHIKITSRGDGRGGVDNSLVVSMEINGVIYQGVLFAQGSSRDRIL</sequence>
<evidence type="ECO:0000259" key="7">
    <source>
        <dbReference type="PROSITE" id="PS51011"/>
    </source>
</evidence>
<keyword evidence="5" id="KW-0539">Nucleus</keyword>
<dbReference type="FunFam" id="1.10.150.60:FF:000007">
    <property type="entry name" value="AT-rich interactive domain-containing protein 3C"/>
    <property type="match status" value="1"/>
</dbReference>
<reference evidence="9" key="1">
    <citation type="submission" date="2020-11" db="EMBL/GenBank/DDBJ databases">
        <authorList>
            <person name="Tran Van P."/>
        </authorList>
    </citation>
    <scope>NUCLEOTIDE SEQUENCE</scope>
</reference>
<dbReference type="PROSITE" id="PS51486">
    <property type="entry name" value="REKLES"/>
    <property type="match status" value="1"/>
</dbReference>
<name>A0A7R9A1B3_9CRUS</name>
<feature type="domain" description="ARID" evidence="7">
    <location>
        <begin position="9"/>
        <end position="101"/>
    </location>
</feature>